<protein>
    <submittedName>
        <fullName evidence="7">Aerobic-type carbon monoxide dehydrogenase, small subunit CoxS/CutS-like protein</fullName>
    </submittedName>
</protein>
<keyword evidence="1" id="KW-0001">2Fe-2S</keyword>
<feature type="domain" description="2Fe-2S ferredoxin-type" evidence="6">
    <location>
        <begin position="2"/>
        <end position="78"/>
    </location>
</feature>
<dbReference type="EMBL" id="CP003379">
    <property type="protein sequence ID" value="AFL87176.1"/>
    <property type="molecule type" value="Genomic_DNA"/>
</dbReference>
<dbReference type="InterPro" id="IPR036010">
    <property type="entry name" value="2Fe-2S_ferredoxin-like_sf"/>
</dbReference>
<keyword evidence="3" id="KW-0560">Oxidoreductase</keyword>
<dbReference type="InterPro" id="IPR036884">
    <property type="entry name" value="2Fe-2S-bd_dom_sf"/>
</dbReference>
<evidence type="ECO:0000256" key="4">
    <source>
        <dbReference type="ARBA" id="ARBA00023004"/>
    </source>
</evidence>
<dbReference type="PATRIC" id="fig|926566.3.peg.831"/>
<dbReference type="PROSITE" id="PS51085">
    <property type="entry name" value="2FE2S_FER_2"/>
    <property type="match status" value="1"/>
</dbReference>
<dbReference type="Pfam" id="PF01799">
    <property type="entry name" value="Fer2_2"/>
    <property type="match status" value="1"/>
</dbReference>
<dbReference type="KEGG" id="trs:Terro_0849"/>
<keyword evidence="5" id="KW-0411">Iron-sulfur</keyword>
<dbReference type="InterPro" id="IPR006058">
    <property type="entry name" value="2Fe2S_fd_BS"/>
</dbReference>
<dbReference type="AlphaFoldDB" id="I3ZD58"/>
<keyword evidence="4" id="KW-0408">Iron</keyword>
<dbReference type="OrthoDB" id="9796880at2"/>
<organism evidence="7 8">
    <name type="scientific">Terriglobus roseus (strain DSM 18391 / NRRL B-41598 / KBS 63)</name>
    <dbReference type="NCBI Taxonomy" id="926566"/>
    <lineage>
        <taxon>Bacteria</taxon>
        <taxon>Pseudomonadati</taxon>
        <taxon>Acidobacteriota</taxon>
        <taxon>Terriglobia</taxon>
        <taxon>Terriglobales</taxon>
        <taxon>Acidobacteriaceae</taxon>
        <taxon>Terriglobus</taxon>
    </lineage>
</organism>
<dbReference type="SUPFAM" id="SSF47741">
    <property type="entry name" value="CO dehydrogenase ISP C-domain like"/>
    <property type="match status" value="1"/>
</dbReference>
<evidence type="ECO:0000256" key="5">
    <source>
        <dbReference type="ARBA" id="ARBA00023014"/>
    </source>
</evidence>
<dbReference type="Proteomes" id="UP000006056">
    <property type="component" value="Chromosome"/>
</dbReference>
<dbReference type="Gene3D" id="1.10.150.120">
    <property type="entry name" value="[2Fe-2S]-binding domain"/>
    <property type="match status" value="1"/>
</dbReference>
<evidence type="ECO:0000256" key="2">
    <source>
        <dbReference type="ARBA" id="ARBA00022723"/>
    </source>
</evidence>
<sequence length="160" mass="17153">MSTITLTINGETHPLDVPPMRRLLDVLREDLKLTGAKEGCGEGECGSCSVLMNGELVNSCLVPVIQTDGATLITVEGMATDGRLSPIQQCFLEQGGAQCGICTPGMMLATHHLLQKHPHPTEEQIREGLAGNLCRCTGYMRIFEAVREAANFVPATSLTT</sequence>
<keyword evidence="8" id="KW-1185">Reference proteome</keyword>
<dbReference type="CDD" id="cd00207">
    <property type="entry name" value="fer2"/>
    <property type="match status" value="1"/>
</dbReference>
<dbReference type="PROSITE" id="PS00197">
    <property type="entry name" value="2FE2S_FER_1"/>
    <property type="match status" value="1"/>
</dbReference>
<dbReference type="RefSeq" id="WP_014784745.1">
    <property type="nucleotide sequence ID" value="NC_018014.1"/>
</dbReference>
<dbReference type="GO" id="GO:0016491">
    <property type="term" value="F:oxidoreductase activity"/>
    <property type="evidence" value="ECO:0007669"/>
    <property type="project" value="UniProtKB-KW"/>
</dbReference>
<accession>I3ZD58</accession>
<name>I3ZD58_TERRK</name>
<evidence type="ECO:0000259" key="6">
    <source>
        <dbReference type="PROSITE" id="PS51085"/>
    </source>
</evidence>
<proteinExistence type="predicted"/>
<dbReference type="InterPro" id="IPR012675">
    <property type="entry name" value="Beta-grasp_dom_sf"/>
</dbReference>
<evidence type="ECO:0000256" key="1">
    <source>
        <dbReference type="ARBA" id="ARBA00022714"/>
    </source>
</evidence>
<dbReference type="FunFam" id="3.10.20.30:FF:000020">
    <property type="entry name" value="Xanthine dehydrogenase iron-sulfur subunit"/>
    <property type="match status" value="1"/>
</dbReference>
<evidence type="ECO:0000313" key="7">
    <source>
        <dbReference type="EMBL" id="AFL87176.1"/>
    </source>
</evidence>
<reference evidence="7 8" key="1">
    <citation type="submission" date="2012-06" db="EMBL/GenBank/DDBJ databases">
        <title>Complete genome of Terriglobus roseus DSM 18391.</title>
        <authorList>
            <consortium name="US DOE Joint Genome Institute (JGI-PGF)"/>
            <person name="Lucas S."/>
            <person name="Copeland A."/>
            <person name="Lapidus A."/>
            <person name="Glavina del Rio T."/>
            <person name="Dalin E."/>
            <person name="Tice H."/>
            <person name="Bruce D."/>
            <person name="Goodwin L."/>
            <person name="Pitluck S."/>
            <person name="Peters L."/>
            <person name="Mikhailova N."/>
            <person name="Munk A.C.C."/>
            <person name="Kyrpides N."/>
            <person name="Mavromatis K."/>
            <person name="Ivanova N."/>
            <person name="Brettin T."/>
            <person name="Detter J.C."/>
            <person name="Han C."/>
            <person name="Larimer F."/>
            <person name="Land M."/>
            <person name="Hauser L."/>
            <person name="Markowitz V."/>
            <person name="Cheng J.-F."/>
            <person name="Hugenholtz P."/>
            <person name="Woyke T."/>
            <person name="Wu D."/>
            <person name="Brambilla E."/>
            <person name="Klenk H.-P."/>
            <person name="Eisen J.A."/>
        </authorList>
    </citation>
    <scope>NUCLEOTIDE SEQUENCE [LARGE SCALE GENOMIC DNA]</scope>
    <source>
        <strain evidence="8">DSM 18391 / NRRL B-41598 / KBS 63</strain>
    </source>
</reference>
<dbReference type="InterPro" id="IPR001041">
    <property type="entry name" value="2Fe-2S_ferredoxin-type"/>
</dbReference>
<dbReference type="HOGENOM" id="CLU_052511_3_1_0"/>
<dbReference type="PANTHER" id="PTHR44379:SF5">
    <property type="entry name" value="OXIDOREDUCTASE WITH IRON-SULFUR SUBUNIT"/>
    <property type="match status" value="1"/>
</dbReference>
<dbReference type="FunFam" id="1.10.150.120:FF:000003">
    <property type="entry name" value="Carbon monoxide dehydrogenase, small subunit"/>
    <property type="match status" value="1"/>
</dbReference>
<keyword evidence="2" id="KW-0479">Metal-binding</keyword>
<evidence type="ECO:0000256" key="3">
    <source>
        <dbReference type="ARBA" id="ARBA00023002"/>
    </source>
</evidence>
<dbReference type="GO" id="GO:0051537">
    <property type="term" value="F:2 iron, 2 sulfur cluster binding"/>
    <property type="evidence" value="ECO:0007669"/>
    <property type="project" value="UniProtKB-KW"/>
</dbReference>
<dbReference type="PANTHER" id="PTHR44379">
    <property type="entry name" value="OXIDOREDUCTASE WITH IRON-SULFUR SUBUNIT"/>
    <property type="match status" value="1"/>
</dbReference>
<dbReference type="Pfam" id="PF00111">
    <property type="entry name" value="Fer2"/>
    <property type="match status" value="1"/>
</dbReference>
<gene>
    <name evidence="7" type="ordered locus">Terro_0849</name>
</gene>
<dbReference type="SUPFAM" id="SSF54292">
    <property type="entry name" value="2Fe-2S ferredoxin-like"/>
    <property type="match status" value="1"/>
</dbReference>
<dbReference type="InterPro" id="IPR002888">
    <property type="entry name" value="2Fe-2S-bd"/>
</dbReference>
<dbReference type="InterPro" id="IPR051452">
    <property type="entry name" value="Diverse_Oxidoreductases"/>
</dbReference>
<dbReference type="STRING" id="926566.Terro_0849"/>
<evidence type="ECO:0000313" key="8">
    <source>
        <dbReference type="Proteomes" id="UP000006056"/>
    </source>
</evidence>
<dbReference type="eggNOG" id="COG2080">
    <property type="taxonomic scope" value="Bacteria"/>
</dbReference>
<dbReference type="GO" id="GO:0046872">
    <property type="term" value="F:metal ion binding"/>
    <property type="evidence" value="ECO:0007669"/>
    <property type="project" value="UniProtKB-KW"/>
</dbReference>
<dbReference type="Gene3D" id="3.10.20.30">
    <property type="match status" value="1"/>
</dbReference>